<gene>
    <name evidence="1" type="ORF">Tci_001635</name>
</gene>
<evidence type="ECO:0000313" key="1">
    <source>
        <dbReference type="EMBL" id="GEU29657.1"/>
    </source>
</evidence>
<organism evidence="1">
    <name type="scientific">Tanacetum cinerariifolium</name>
    <name type="common">Dalmatian daisy</name>
    <name type="synonym">Chrysanthemum cinerariifolium</name>
    <dbReference type="NCBI Taxonomy" id="118510"/>
    <lineage>
        <taxon>Eukaryota</taxon>
        <taxon>Viridiplantae</taxon>
        <taxon>Streptophyta</taxon>
        <taxon>Embryophyta</taxon>
        <taxon>Tracheophyta</taxon>
        <taxon>Spermatophyta</taxon>
        <taxon>Magnoliopsida</taxon>
        <taxon>eudicotyledons</taxon>
        <taxon>Gunneridae</taxon>
        <taxon>Pentapetalae</taxon>
        <taxon>asterids</taxon>
        <taxon>campanulids</taxon>
        <taxon>Asterales</taxon>
        <taxon>Asteraceae</taxon>
        <taxon>Asteroideae</taxon>
        <taxon>Anthemideae</taxon>
        <taxon>Anthemidinae</taxon>
        <taxon>Tanacetum</taxon>
    </lineage>
</organism>
<dbReference type="EMBL" id="BKCJ010000088">
    <property type="protein sequence ID" value="GEU29657.1"/>
    <property type="molecule type" value="Genomic_DNA"/>
</dbReference>
<reference evidence="1" key="1">
    <citation type="journal article" date="2019" name="Sci. Rep.">
        <title>Draft genome of Tanacetum cinerariifolium, the natural source of mosquito coil.</title>
        <authorList>
            <person name="Yamashiro T."/>
            <person name="Shiraishi A."/>
            <person name="Satake H."/>
            <person name="Nakayama K."/>
        </authorList>
    </citation>
    <scope>NUCLEOTIDE SEQUENCE</scope>
</reference>
<protein>
    <submittedName>
        <fullName evidence="1">Zinc finger, CCHC-type</fullName>
    </submittedName>
</protein>
<dbReference type="AlphaFoldDB" id="A0A699GJQ6"/>
<accession>A0A699GJQ6</accession>
<name>A0A699GJQ6_TANCI</name>
<comment type="caution">
    <text evidence="1">The sequence shown here is derived from an EMBL/GenBank/DDBJ whole genome shotgun (WGS) entry which is preliminary data.</text>
</comment>
<sequence>MARNFTPAKRARIMKRKPLCNTIEMIDMTTRDRWGWMLGEDNDFKVKELSRFAEEKILQVKSGAAGYRQVKVLEFFDCPGPRQGVEDLKELLHKHGGSKQVGFKQLGVKQVGFKQLGPSVETGVHEVHDEKRVWFEVELQGAQGDREAEVFQVSNDDTAVAQRRLEDKQPEENNTDCLVKEQEKEYQTGWKIKTGNVLDSCNQRSTQQCMKSGVAKHLGVTKIQQPNGLVDETNVTLFAKVRCFLIQSGLSKIFWAGDTTRNMGFNKSGEYKKTFIGSGVGTGLMQVLHGFEFEVKPLGDHTFEVEPQENIDQRAGLQEVQTQDLMDYQLAHDREQHLACELFGYREDSNGATFAVSVVEKTYAHESLTFNNTVASTVTGNAVTTSMAITGAEIWATKGLLAKAKGNILSMEIVRDHSGNTLRVSQSRFYNRKLVQTLLEGHSILLLEVSLSGDCDVEKNESRYELRLVAGIATGALVKGGFRYEGDDADRWSWTLCVHDEFSVKSVREAIDQQVLITSSTPSRWSKVIPIKLNIFMWHMLLDKLPTRSNLVNRGLDVPCSPLVESSNSYFARSFGLVVVVFQP</sequence>
<proteinExistence type="predicted"/>